<dbReference type="InterPro" id="IPR011629">
    <property type="entry name" value="CobW-like_C"/>
</dbReference>
<comment type="catalytic activity">
    <reaction evidence="6">
        <text>GTP + H2O = GDP + phosphate + H(+)</text>
        <dbReference type="Rhea" id="RHEA:19669"/>
        <dbReference type="ChEBI" id="CHEBI:15377"/>
        <dbReference type="ChEBI" id="CHEBI:15378"/>
        <dbReference type="ChEBI" id="CHEBI:37565"/>
        <dbReference type="ChEBI" id="CHEBI:43474"/>
        <dbReference type="ChEBI" id="CHEBI:58189"/>
    </reaction>
    <physiologicalReaction direction="left-to-right" evidence="6">
        <dbReference type="Rhea" id="RHEA:19670"/>
    </physiologicalReaction>
</comment>
<gene>
    <name evidence="8" type="ORF">H0484_01445</name>
</gene>
<evidence type="ECO:0000313" key="8">
    <source>
        <dbReference type="EMBL" id="MCB5362419.1"/>
    </source>
</evidence>
<evidence type="ECO:0000313" key="9">
    <source>
        <dbReference type="Proteomes" id="UP000776983"/>
    </source>
</evidence>
<name>A0ABS8C9A6_9BURK</name>
<dbReference type="Gene3D" id="3.30.1220.10">
    <property type="entry name" value="CobW-like, C-terminal domain"/>
    <property type="match status" value="1"/>
</dbReference>
<dbReference type="SMART" id="SM00833">
    <property type="entry name" value="CobW_C"/>
    <property type="match status" value="1"/>
</dbReference>
<dbReference type="InterPro" id="IPR051316">
    <property type="entry name" value="Zinc-reg_GTPase_activator"/>
</dbReference>
<dbReference type="PANTHER" id="PTHR13748:SF62">
    <property type="entry name" value="COBW DOMAIN-CONTAINING PROTEIN"/>
    <property type="match status" value="1"/>
</dbReference>
<accession>A0ABS8C9A6</accession>
<dbReference type="Proteomes" id="UP000776983">
    <property type="component" value="Unassembled WGS sequence"/>
</dbReference>
<dbReference type="EMBL" id="JACDXW010000001">
    <property type="protein sequence ID" value="MCB5362419.1"/>
    <property type="molecule type" value="Genomic_DNA"/>
</dbReference>
<organism evidence="8 9">
    <name type="scientific">Mesopusillimonas faecipullorum</name>
    <dbReference type="NCBI Taxonomy" id="2755040"/>
    <lineage>
        <taxon>Bacteria</taxon>
        <taxon>Pseudomonadati</taxon>
        <taxon>Pseudomonadota</taxon>
        <taxon>Betaproteobacteria</taxon>
        <taxon>Burkholderiales</taxon>
        <taxon>Alcaligenaceae</taxon>
        <taxon>Mesopusillimonas</taxon>
    </lineage>
</organism>
<evidence type="ECO:0000256" key="2">
    <source>
        <dbReference type="ARBA" id="ARBA00022801"/>
    </source>
</evidence>
<sequence>MTIPVTILTGFLGSGKTTLVNRILREPMGERVAVIENEYGEVGVDAEFLARSGEETIIQLENGCLCCTVRGDLARALHELATQARDQRIEFDRVLIETTGLADPGPIIQTFLAETAIESMFHLDGIVTVVDAVHAQSQADRLEFRAQVAYADRIVVSKLDLPQAQDAAAIADGLARWNPRAPIQACNLHEAQMSTLCDHLFQVRGFAADYVPPEEIGRALQGQVWGALDGRWRKVGAHHTEEVNSCVFTSQEALQLDCLNEALDKLIARYGSRLWRCKGILHAEGHRARLILQGVQGLIQIGSGMMWRPYEPRRTVLVFIGQNLEPELIQEALLQCVAVQPA</sequence>
<dbReference type="Pfam" id="PF07683">
    <property type="entry name" value="CobW_C"/>
    <property type="match status" value="1"/>
</dbReference>
<evidence type="ECO:0000256" key="1">
    <source>
        <dbReference type="ARBA" id="ARBA00022741"/>
    </source>
</evidence>
<dbReference type="RefSeq" id="WP_226952655.1">
    <property type="nucleotide sequence ID" value="NZ_JACDXW010000001.1"/>
</dbReference>
<evidence type="ECO:0000256" key="6">
    <source>
        <dbReference type="ARBA" id="ARBA00049117"/>
    </source>
</evidence>
<comment type="similarity">
    <text evidence="4">Belongs to the SIMIBI class G3E GTPase family. ZNG1 subfamily.</text>
</comment>
<evidence type="ECO:0000256" key="5">
    <source>
        <dbReference type="ARBA" id="ARBA00045658"/>
    </source>
</evidence>
<dbReference type="InterPro" id="IPR036627">
    <property type="entry name" value="CobW-likC_sf"/>
</dbReference>
<comment type="caution">
    <text evidence="8">The sequence shown here is derived from an EMBL/GenBank/DDBJ whole genome shotgun (WGS) entry which is preliminary data.</text>
</comment>
<proteinExistence type="inferred from homology"/>
<dbReference type="InterPro" id="IPR003495">
    <property type="entry name" value="CobW/HypB/UreG_nucleotide-bd"/>
</dbReference>
<dbReference type="Pfam" id="PF02492">
    <property type="entry name" value="cobW"/>
    <property type="match status" value="1"/>
</dbReference>
<evidence type="ECO:0000256" key="3">
    <source>
        <dbReference type="ARBA" id="ARBA00023186"/>
    </source>
</evidence>
<dbReference type="InterPro" id="IPR027417">
    <property type="entry name" value="P-loop_NTPase"/>
</dbReference>
<feature type="domain" description="CobW C-terminal" evidence="7">
    <location>
        <begin position="243"/>
        <end position="337"/>
    </location>
</feature>
<evidence type="ECO:0000259" key="7">
    <source>
        <dbReference type="SMART" id="SM00833"/>
    </source>
</evidence>
<keyword evidence="2" id="KW-0378">Hydrolase</keyword>
<evidence type="ECO:0000256" key="4">
    <source>
        <dbReference type="ARBA" id="ARBA00034320"/>
    </source>
</evidence>
<keyword evidence="1" id="KW-0547">Nucleotide-binding</keyword>
<dbReference type="PANTHER" id="PTHR13748">
    <property type="entry name" value="COBW-RELATED"/>
    <property type="match status" value="1"/>
</dbReference>
<dbReference type="SUPFAM" id="SSF90002">
    <property type="entry name" value="Hypothetical protein YjiA, C-terminal domain"/>
    <property type="match status" value="1"/>
</dbReference>
<dbReference type="SUPFAM" id="SSF52540">
    <property type="entry name" value="P-loop containing nucleoside triphosphate hydrolases"/>
    <property type="match status" value="1"/>
</dbReference>
<dbReference type="Gene3D" id="3.40.50.300">
    <property type="entry name" value="P-loop containing nucleotide triphosphate hydrolases"/>
    <property type="match status" value="1"/>
</dbReference>
<comment type="function">
    <text evidence="5">Zinc chaperone that directly transfers zinc cofactor to target proteins, thereby activating them. Zinc is transferred from the CXCC motif in the GTPase domain to the zinc binding site in target proteins in a process requiring GTP hydrolysis.</text>
</comment>
<dbReference type="CDD" id="cd03112">
    <property type="entry name" value="CobW-like"/>
    <property type="match status" value="1"/>
</dbReference>
<keyword evidence="3" id="KW-0143">Chaperone</keyword>
<protein>
    <submittedName>
        <fullName evidence="8">GTP-binding protein</fullName>
    </submittedName>
</protein>
<reference evidence="8 9" key="1">
    <citation type="submission" date="2020-07" db="EMBL/GenBank/DDBJ databases">
        <title>Pusillimonas sp. nov., isolated from poultry manure in Taiwan.</title>
        <authorList>
            <person name="Lin S.-Y."/>
            <person name="Tang Y.-S."/>
            <person name="Young C.-C."/>
        </authorList>
    </citation>
    <scope>NUCLEOTIDE SEQUENCE [LARGE SCALE GENOMIC DNA]</scope>
    <source>
        <strain evidence="8 9">CC-YST705</strain>
    </source>
</reference>
<keyword evidence="9" id="KW-1185">Reference proteome</keyword>